<evidence type="ECO:0000256" key="5">
    <source>
        <dbReference type="ARBA" id="ARBA00023014"/>
    </source>
</evidence>
<evidence type="ECO:0000313" key="7">
    <source>
        <dbReference type="Proteomes" id="UP000009144"/>
    </source>
</evidence>
<dbReference type="InterPro" id="IPR050377">
    <property type="entry name" value="Radical_SAM_PqqE_MftC-like"/>
</dbReference>
<keyword evidence="4" id="KW-0408">Iron</keyword>
<evidence type="ECO:0000256" key="1">
    <source>
        <dbReference type="ARBA" id="ARBA00001966"/>
    </source>
</evidence>
<dbReference type="KEGG" id="mej:Q7A_2719"/>
<dbReference type="AlphaFoldDB" id="I1XM86"/>
<dbReference type="InterPro" id="IPR058240">
    <property type="entry name" value="rSAM_sf"/>
</dbReference>
<dbReference type="HOGENOM" id="CLU_860281_0_0_6"/>
<dbReference type="OrthoDB" id="9782387at2"/>
<dbReference type="EMBL" id="CP003390">
    <property type="protein sequence ID" value="AFI85505.1"/>
    <property type="molecule type" value="Genomic_DNA"/>
</dbReference>
<dbReference type="Proteomes" id="UP000009144">
    <property type="component" value="Chromosome"/>
</dbReference>
<accession>I1XM86</accession>
<dbReference type="InterPro" id="IPR013785">
    <property type="entry name" value="Aldolase_TIM"/>
</dbReference>
<dbReference type="PANTHER" id="PTHR11228:SF34">
    <property type="entry name" value="TUNGSTEN-CONTAINING ALDEHYDE FERREDOXIN OXIDOREDUCTASE COFACTOR MODIFYING PROTEIN"/>
    <property type="match status" value="1"/>
</dbReference>
<comment type="cofactor">
    <cofactor evidence="1">
        <name>[4Fe-4S] cluster</name>
        <dbReference type="ChEBI" id="CHEBI:49883"/>
    </cofactor>
</comment>
<reference evidence="6 7" key="1">
    <citation type="journal article" date="2012" name="J. Bacteriol.">
        <title>Complete genome sequences of Methylophaga sp. strain JAM1 and Methylophaga sp. strain JAM7.</title>
        <authorList>
            <person name="Villeneuve C."/>
            <person name="Martineau C."/>
            <person name="Mauffrey F."/>
            <person name="Villemur R."/>
        </authorList>
    </citation>
    <scope>NUCLEOTIDE SEQUENCE [LARGE SCALE GENOMIC DNA]</scope>
    <source>
        <strain evidence="6 7">JAM1</strain>
    </source>
</reference>
<dbReference type="CDD" id="cd01335">
    <property type="entry name" value="Radical_SAM"/>
    <property type="match status" value="1"/>
</dbReference>
<dbReference type="eggNOG" id="COG0535">
    <property type="taxonomic scope" value="Bacteria"/>
</dbReference>
<evidence type="ECO:0000256" key="2">
    <source>
        <dbReference type="ARBA" id="ARBA00022691"/>
    </source>
</evidence>
<evidence type="ECO:0000313" key="6">
    <source>
        <dbReference type="EMBL" id="AFI85505.1"/>
    </source>
</evidence>
<gene>
    <name evidence="6" type="ordered locus">Q7A_2719</name>
</gene>
<dbReference type="Gene3D" id="3.20.20.70">
    <property type="entry name" value="Aldolase class I"/>
    <property type="match status" value="1"/>
</dbReference>
<organism evidence="6 7">
    <name type="scientific">Methylophaga nitratireducenticrescens</name>
    <dbReference type="NCBI Taxonomy" id="754476"/>
    <lineage>
        <taxon>Bacteria</taxon>
        <taxon>Pseudomonadati</taxon>
        <taxon>Pseudomonadota</taxon>
        <taxon>Gammaproteobacteria</taxon>
        <taxon>Thiotrichales</taxon>
        <taxon>Piscirickettsiaceae</taxon>
        <taxon>Methylophaga</taxon>
    </lineage>
</organism>
<dbReference type="RefSeq" id="WP_014707866.1">
    <property type="nucleotide sequence ID" value="NC_017857.3"/>
</dbReference>
<name>I1XM86_METNJ</name>
<keyword evidence="2" id="KW-0949">S-adenosyl-L-methionine</keyword>
<evidence type="ECO:0000256" key="3">
    <source>
        <dbReference type="ARBA" id="ARBA00022723"/>
    </source>
</evidence>
<evidence type="ECO:0000256" key="4">
    <source>
        <dbReference type="ARBA" id="ARBA00023004"/>
    </source>
</evidence>
<dbReference type="Pfam" id="PF04055">
    <property type="entry name" value="Radical_SAM"/>
    <property type="match status" value="1"/>
</dbReference>
<keyword evidence="5" id="KW-0411">Iron-sulfur</keyword>
<dbReference type="SFLD" id="SFLDG01067">
    <property type="entry name" value="SPASM/twitch_domain_containing"/>
    <property type="match status" value="1"/>
</dbReference>
<dbReference type="STRING" id="754476.Q7A_2719"/>
<dbReference type="SFLD" id="SFLDS00029">
    <property type="entry name" value="Radical_SAM"/>
    <property type="match status" value="1"/>
</dbReference>
<dbReference type="GO" id="GO:0051536">
    <property type="term" value="F:iron-sulfur cluster binding"/>
    <property type="evidence" value="ECO:0007669"/>
    <property type="project" value="UniProtKB-KW"/>
</dbReference>
<dbReference type="GO" id="GO:0003824">
    <property type="term" value="F:catalytic activity"/>
    <property type="evidence" value="ECO:0007669"/>
    <property type="project" value="InterPro"/>
</dbReference>
<protein>
    <submittedName>
        <fullName evidence="6">Radical SAM superfamily enzyme</fullName>
    </submittedName>
</protein>
<keyword evidence="3" id="KW-0479">Metal-binding</keyword>
<proteinExistence type="predicted"/>
<sequence>MKPYKVAVNFEWTSKCNARCSMCPQGLIEHPQLMKEDIFYNSLGRINTDDVFRTVIAGYGEPTSHPKFMEYTSAIGDHPARFDMVTNGQLLDKKRIKHIDGKLELLMLSFSSIDPRVYKRVHVNLDHEKVKENIILAQKYLSNTQLGISLTPLVECIDTLPETISWLKKHGVKLLTMSPTLYNRAGAMSEHKQSTKNLRNIIDEYHLRSQELDFVPSIKDALKQKWKNKFKCSPRNSDLFIAASGDYLYCYNDIAHKHVLSNINLMSIRQVLLLREQTGLLLEICDQCNMLNRYKFRESLQVIKNKLLS</sequence>
<dbReference type="GO" id="GO:0046872">
    <property type="term" value="F:metal ion binding"/>
    <property type="evidence" value="ECO:0007669"/>
    <property type="project" value="UniProtKB-KW"/>
</dbReference>
<dbReference type="PROSITE" id="PS51918">
    <property type="entry name" value="RADICAL_SAM"/>
    <property type="match status" value="1"/>
</dbReference>
<dbReference type="PANTHER" id="PTHR11228">
    <property type="entry name" value="RADICAL SAM DOMAIN PROTEIN"/>
    <property type="match status" value="1"/>
</dbReference>
<dbReference type="SUPFAM" id="SSF102114">
    <property type="entry name" value="Radical SAM enzymes"/>
    <property type="match status" value="1"/>
</dbReference>
<dbReference type="PATRIC" id="fig|754476.3.peg.2667"/>
<reference evidence="6 7" key="2">
    <citation type="journal article" date="2013" name="Int. J. Syst. Evol. Microbiol.">
        <title>Methylophaga nitratireducenticrescens sp. nov. and Methylophaga frappieri sp. nov., isolated from the biofilm of the methanol-fed denitrification system treating the seawater at the Montreal Biodome.</title>
        <authorList>
            <person name="Villeneuve C."/>
            <person name="Martineau C."/>
            <person name="Mauffrey F."/>
            <person name="Villemur R."/>
        </authorList>
    </citation>
    <scope>NUCLEOTIDE SEQUENCE [LARGE SCALE GENOMIC DNA]</scope>
    <source>
        <strain evidence="6 7">JAM1</strain>
    </source>
</reference>
<keyword evidence="7" id="KW-1185">Reference proteome</keyword>
<dbReference type="InterPro" id="IPR007197">
    <property type="entry name" value="rSAM"/>
</dbReference>